<dbReference type="InterPro" id="IPR015943">
    <property type="entry name" value="WD40/YVTN_repeat-like_dom_sf"/>
</dbReference>
<dbReference type="InterPro" id="IPR001680">
    <property type="entry name" value="WD40_rpt"/>
</dbReference>
<evidence type="ECO:0000256" key="9">
    <source>
        <dbReference type="ARBA" id="ARBA00023136"/>
    </source>
</evidence>
<feature type="region of interest" description="Disordered" evidence="10">
    <location>
        <begin position="624"/>
        <end position="709"/>
    </location>
</feature>
<evidence type="ECO:0000256" key="4">
    <source>
        <dbReference type="ARBA" id="ARBA00022483"/>
    </source>
</evidence>
<keyword evidence="8" id="KW-0677">Repeat</keyword>
<dbReference type="SMART" id="SM00320">
    <property type="entry name" value="WD40"/>
    <property type="match status" value="8"/>
</dbReference>
<keyword evidence="9" id="KW-0472">Membrane</keyword>
<dbReference type="InterPro" id="IPR013905">
    <property type="entry name" value="Lgl_C_dom"/>
</dbReference>
<dbReference type="AlphaFoldDB" id="A0A1W7RA96"/>
<evidence type="ECO:0000259" key="12">
    <source>
        <dbReference type="Pfam" id="PF08596"/>
    </source>
</evidence>
<dbReference type="GO" id="GO:0030864">
    <property type="term" value="C:cortical actin cytoskeleton"/>
    <property type="evidence" value="ECO:0007669"/>
    <property type="project" value="TreeGrafter"/>
</dbReference>
<evidence type="ECO:0000256" key="5">
    <source>
        <dbReference type="ARBA" id="ARBA00022490"/>
    </source>
</evidence>
<evidence type="ECO:0000256" key="3">
    <source>
        <dbReference type="ARBA" id="ARBA00008070"/>
    </source>
</evidence>
<evidence type="ECO:0000259" key="11">
    <source>
        <dbReference type="Pfam" id="PF08366"/>
    </source>
</evidence>
<dbReference type="GO" id="GO:0008593">
    <property type="term" value="P:regulation of Notch signaling pathway"/>
    <property type="evidence" value="ECO:0007669"/>
    <property type="project" value="TreeGrafter"/>
</dbReference>
<feature type="domain" description="Lethal giant larvae (Lgl)-like C-terminal" evidence="12">
    <location>
        <begin position="820"/>
        <end position="940"/>
    </location>
</feature>
<dbReference type="PANTHER" id="PTHR10241">
    <property type="entry name" value="LETHAL 2 GIANT LARVAE PROTEIN"/>
    <property type="match status" value="1"/>
</dbReference>
<reference evidence="13" key="1">
    <citation type="submission" date="2016-11" db="EMBL/GenBank/DDBJ databases">
        <title>Venom-gland transcriptomics and venom proteomics of the black-back scorpion (Hadrurus spadix) reveal detectability challenges and an unexplored realm of animal toxin diversity.</title>
        <authorList>
            <person name="Rokyta D.R."/>
            <person name="Ward M.J."/>
        </authorList>
    </citation>
    <scope>NUCLEOTIDE SEQUENCE</scope>
    <source>
        <tissue evidence="13">Venom gland</tissue>
    </source>
</reference>
<dbReference type="Pfam" id="PF08366">
    <property type="entry name" value="LLGL"/>
    <property type="match status" value="1"/>
</dbReference>
<comment type="subcellular location">
    <subcellularLocation>
        <location evidence="2">Cytoplasm</location>
    </subcellularLocation>
    <subcellularLocation>
        <location evidence="1">Endomembrane system</location>
    </subcellularLocation>
</comment>
<evidence type="ECO:0000256" key="8">
    <source>
        <dbReference type="ARBA" id="ARBA00022737"/>
    </source>
</evidence>
<dbReference type="GO" id="GO:0005096">
    <property type="term" value="F:GTPase activator activity"/>
    <property type="evidence" value="ECO:0007669"/>
    <property type="project" value="TreeGrafter"/>
</dbReference>
<dbReference type="PANTHER" id="PTHR10241:SF29">
    <property type="entry name" value="LETHAL(2) GIANT LARVAE PROTEIN"/>
    <property type="match status" value="1"/>
</dbReference>
<proteinExistence type="inferred from homology"/>
<keyword evidence="6" id="KW-0597">Phosphoprotein</keyword>
<evidence type="ECO:0000256" key="1">
    <source>
        <dbReference type="ARBA" id="ARBA00004308"/>
    </source>
</evidence>
<evidence type="ECO:0000313" key="13">
    <source>
        <dbReference type="EMBL" id="JAV48064.1"/>
    </source>
</evidence>
<feature type="compositionally biased region" description="Basic and acidic residues" evidence="10">
    <location>
        <begin position="661"/>
        <end position="673"/>
    </location>
</feature>
<dbReference type="InterPro" id="IPR036322">
    <property type="entry name" value="WD40_repeat_dom_sf"/>
</dbReference>
<name>A0A1W7RA96_9SCOR</name>
<accession>A0A1W7RA96</accession>
<dbReference type="InterPro" id="IPR013577">
    <property type="entry name" value="LLGL2"/>
</dbReference>
<dbReference type="GO" id="GO:0045159">
    <property type="term" value="F:myosin II binding"/>
    <property type="evidence" value="ECO:0007669"/>
    <property type="project" value="TreeGrafter"/>
</dbReference>
<feature type="region of interest" description="Disordered" evidence="10">
    <location>
        <begin position="976"/>
        <end position="1031"/>
    </location>
</feature>
<dbReference type="GO" id="GO:0006893">
    <property type="term" value="P:Golgi to plasma membrane transport"/>
    <property type="evidence" value="ECO:0007669"/>
    <property type="project" value="TreeGrafter"/>
</dbReference>
<dbReference type="GO" id="GO:0012505">
    <property type="term" value="C:endomembrane system"/>
    <property type="evidence" value="ECO:0007669"/>
    <property type="project" value="UniProtKB-SubCell"/>
</dbReference>
<dbReference type="GO" id="GO:0019905">
    <property type="term" value="F:syntaxin binding"/>
    <property type="evidence" value="ECO:0007669"/>
    <property type="project" value="TreeGrafter"/>
</dbReference>
<protein>
    <submittedName>
        <fullName evidence="13">Lethal(2) giant larvae protein homolog 1</fullName>
    </submittedName>
</protein>
<dbReference type="EMBL" id="GFAH01000325">
    <property type="protein sequence ID" value="JAV48064.1"/>
    <property type="molecule type" value="Transcribed_RNA"/>
</dbReference>
<comment type="similarity">
    <text evidence="3">Belongs to the WD repeat L(2)GL family.</text>
</comment>
<organism evidence="13">
    <name type="scientific">Hadrurus spadix</name>
    <dbReference type="NCBI Taxonomy" id="141984"/>
    <lineage>
        <taxon>Eukaryota</taxon>
        <taxon>Metazoa</taxon>
        <taxon>Ecdysozoa</taxon>
        <taxon>Arthropoda</taxon>
        <taxon>Chelicerata</taxon>
        <taxon>Arachnida</taxon>
        <taxon>Scorpiones</taxon>
        <taxon>Iurida</taxon>
        <taxon>Iuroidea</taxon>
        <taxon>Hadrurus</taxon>
    </lineage>
</organism>
<dbReference type="PRINTS" id="PR00962">
    <property type="entry name" value="LETHAL2GIANT"/>
</dbReference>
<dbReference type="GO" id="GO:0030866">
    <property type="term" value="P:cortical actin cytoskeleton organization"/>
    <property type="evidence" value="ECO:0007669"/>
    <property type="project" value="TreeGrafter"/>
</dbReference>
<evidence type="ECO:0000256" key="2">
    <source>
        <dbReference type="ARBA" id="ARBA00004496"/>
    </source>
</evidence>
<dbReference type="Gene3D" id="2.130.10.10">
    <property type="entry name" value="YVTN repeat-like/Quinoprotein amine dehydrogenase"/>
    <property type="match status" value="3"/>
</dbReference>
<sequence length="1142" mass="127131">MLKFIRGKGHHVTAERQKLQKELFSYTKTLAHGFPHRPSALAWDPKLRLMAIGTRTGLVRVYGAPGVEFYGQHKNECIVIKLFFLPNQGSLITLCDDNTLHLWELNLKDGKWVMEEVKSCSLEGRFKKISSCCLQSSGEHLLIGTEGGNIYLLDVKSFEMTDHIIYQDVVMQNVPDDYKINPGAVGEIAEHPTNPDRLLIGYEKGLMVLWDNKALNAENTYVGSQQLESVAWHHGGTQFMSAHNDGSYIVWNLSDSSKPSQAPNTPYGPFPCKAIKKILWKSAKAEDDYIIFSGGMPRATFGERNTITVIHGEKHQVLDFTSKVIDFFTISEINEGSEFDNPHSIIVLVEEELIAVDLESEDWLPFRLPYLSSLHSSAITCAQHCYNVSQDIWNKIVTSGNKQVSEKYTERAWPIDGGKNKAETPLSFDLLMTGHEDGSVRFWNASGVTLSHIYTLQTSHLFIGDDHEQNASEEGEEWPPFRKIGTFDPYSDDPRLAIKKINMCALSGMLVVAGTAGQIVIMELKNEETEEKEIPVTVANIVGDRDNFVWKGHEQLNTRNEPQKLESGFQPLVILQLSPPAAVTALALHSDWSLVASGTAHGFTLFDYVQNKVVMSKCTLNPNDLSAAGDAAMSRRKSFKKSLRESFRRLRKGRSQRGKRDKTPTRSTVEEPKQSSQTSPVTDLDVPASGGDAQSPVHANVEPKPVERQVEARTADDALGSMVRCLYFARSFIINNVVTTPTLWAGTNAGAIYVFTVSLPNNEKRSSDLVACQLGKEIQLKHRAPVIAIQIVDHTGYPLPEPLEIENQRAKLPDYTGNHRVLICSEEQFKVFTLPSLKPYCKFKLTAHEGSRVRKVGIANFKSKSDENYSENCLTCLTNQGSLSIYSIPELRRQLVQQCLRKEDINGISSLVFARNGQGFFLHSPCEFERFSLSAKNITQAECAIELPDGVRPTVEVKEQMETEVLKIEETINKTEATDVAELQEPTENTDETLPVIDEPSGDKNETLNDSSGALSVPKIDGNISQDEDRKDLDITVDSVRDHIGMSNSEESTTVVETKEESRVVKTQETVTKVTSMTVTRETVMNSTGEIDGRLLDDVPFITSTKIVSSASVPKSSTAVEIRRAPTAHIEELNHIDEDEGA</sequence>
<evidence type="ECO:0000256" key="6">
    <source>
        <dbReference type="ARBA" id="ARBA00022553"/>
    </source>
</evidence>
<keyword evidence="4" id="KW-0268">Exocytosis</keyword>
<evidence type="ECO:0000256" key="10">
    <source>
        <dbReference type="SAM" id="MobiDB-lite"/>
    </source>
</evidence>
<keyword evidence="7" id="KW-0853">WD repeat</keyword>
<dbReference type="GO" id="GO:0006887">
    <property type="term" value="P:exocytosis"/>
    <property type="evidence" value="ECO:0007669"/>
    <property type="project" value="UniProtKB-KW"/>
</dbReference>
<dbReference type="GO" id="GO:0005886">
    <property type="term" value="C:plasma membrane"/>
    <property type="evidence" value="ECO:0007669"/>
    <property type="project" value="TreeGrafter"/>
</dbReference>
<keyword evidence="5" id="KW-0963">Cytoplasm</keyword>
<dbReference type="GO" id="GO:0051294">
    <property type="term" value="P:establishment of spindle orientation"/>
    <property type="evidence" value="ECO:0007669"/>
    <property type="project" value="TreeGrafter"/>
</dbReference>
<dbReference type="GO" id="GO:0032878">
    <property type="term" value="P:regulation of establishment or maintenance of cell polarity"/>
    <property type="evidence" value="ECO:0007669"/>
    <property type="project" value="TreeGrafter"/>
</dbReference>
<feature type="domain" description="Lethal giant larvae homologue 2" evidence="11">
    <location>
        <begin position="264"/>
        <end position="363"/>
    </location>
</feature>
<evidence type="ECO:0000256" key="7">
    <source>
        <dbReference type="ARBA" id="ARBA00022574"/>
    </source>
</evidence>
<dbReference type="InterPro" id="IPR000664">
    <property type="entry name" value="Lethal2_giant"/>
</dbReference>
<dbReference type="Pfam" id="PF08596">
    <property type="entry name" value="Lgl_C"/>
    <property type="match status" value="1"/>
</dbReference>
<dbReference type="SUPFAM" id="SSF50978">
    <property type="entry name" value="WD40 repeat-like"/>
    <property type="match status" value="2"/>
</dbReference>
<feature type="compositionally biased region" description="Basic residues" evidence="10">
    <location>
        <begin position="649"/>
        <end position="660"/>
    </location>
</feature>